<protein>
    <submittedName>
        <fullName evidence="2">Uncharacterized protein</fullName>
    </submittedName>
</protein>
<feature type="compositionally biased region" description="Low complexity" evidence="1">
    <location>
        <begin position="7"/>
        <end position="19"/>
    </location>
</feature>
<evidence type="ECO:0000313" key="2">
    <source>
        <dbReference type="EMBL" id="KAJ1530847.1"/>
    </source>
</evidence>
<feature type="compositionally biased region" description="Low complexity" evidence="1">
    <location>
        <begin position="106"/>
        <end position="117"/>
    </location>
</feature>
<comment type="caution">
    <text evidence="2">The sequence shown here is derived from an EMBL/GenBank/DDBJ whole genome shotgun (WGS) entry which is preliminary data.</text>
</comment>
<dbReference type="AlphaFoldDB" id="A0AAV7XWC6"/>
<evidence type="ECO:0000256" key="1">
    <source>
        <dbReference type="SAM" id="MobiDB-lite"/>
    </source>
</evidence>
<feature type="region of interest" description="Disordered" evidence="1">
    <location>
        <begin position="1"/>
        <end position="94"/>
    </location>
</feature>
<proteinExistence type="predicted"/>
<organism evidence="2 3">
    <name type="scientific">Megalurothrips usitatus</name>
    <name type="common">bean blossom thrips</name>
    <dbReference type="NCBI Taxonomy" id="439358"/>
    <lineage>
        <taxon>Eukaryota</taxon>
        <taxon>Metazoa</taxon>
        <taxon>Ecdysozoa</taxon>
        <taxon>Arthropoda</taxon>
        <taxon>Hexapoda</taxon>
        <taxon>Insecta</taxon>
        <taxon>Pterygota</taxon>
        <taxon>Neoptera</taxon>
        <taxon>Paraneoptera</taxon>
        <taxon>Thysanoptera</taxon>
        <taxon>Terebrantia</taxon>
        <taxon>Thripoidea</taxon>
        <taxon>Thripidae</taxon>
        <taxon>Megalurothrips</taxon>
    </lineage>
</organism>
<reference evidence="2" key="1">
    <citation type="submission" date="2022-12" db="EMBL/GenBank/DDBJ databases">
        <title>Chromosome-level genome assembly of the bean flower thrips Megalurothrips usitatus.</title>
        <authorList>
            <person name="Ma L."/>
            <person name="Liu Q."/>
            <person name="Li H."/>
            <person name="Cai W."/>
        </authorList>
    </citation>
    <scope>NUCLEOTIDE SEQUENCE</scope>
    <source>
        <strain evidence="2">Cailab_2022a</strain>
    </source>
</reference>
<feature type="compositionally biased region" description="Polar residues" evidence="1">
    <location>
        <begin position="43"/>
        <end position="66"/>
    </location>
</feature>
<sequence length="209" mass="21126">MLSTFQSASGSAGSASGSHGSHRTDTASSRRGAGGEGGAGPYATTTLVCSARTASTAPCSSGSTVWPTPGGGGARVSVCVPRSPAPPLQQQQQQHCLGHYDNYQYGSHASHPGSPSPLDHRDAALSLQLQPPRAGTGTLGRENRRLKLLRRQVSAGARAPPTPTRPRGETSAVLIASYLPPAAEPVRARQQGPAAGRAAVLAAAAAAPL</sequence>
<dbReference type="EMBL" id="JAPTSV010000002">
    <property type="protein sequence ID" value="KAJ1530847.1"/>
    <property type="molecule type" value="Genomic_DNA"/>
</dbReference>
<feature type="region of interest" description="Disordered" evidence="1">
    <location>
        <begin position="102"/>
        <end position="121"/>
    </location>
</feature>
<dbReference type="Proteomes" id="UP001075354">
    <property type="component" value="Chromosome 2"/>
</dbReference>
<evidence type="ECO:0000313" key="3">
    <source>
        <dbReference type="Proteomes" id="UP001075354"/>
    </source>
</evidence>
<name>A0AAV7XWC6_9NEOP</name>
<accession>A0AAV7XWC6</accession>
<gene>
    <name evidence="2" type="ORF">ONE63_005692</name>
</gene>
<keyword evidence="3" id="KW-1185">Reference proteome</keyword>